<protein>
    <submittedName>
        <fullName evidence="1">Uncharacterized protein</fullName>
    </submittedName>
</protein>
<dbReference type="InterPro" id="IPR019270">
    <property type="entry name" value="DUF2283"/>
</dbReference>
<dbReference type="Proteomes" id="UP001185135">
    <property type="component" value="Segment"/>
</dbReference>
<gene>
    <name evidence="1" type="ORF">pkur_cds_337</name>
</gene>
<name>A0AA95ED09_9VIRU</name>
<reference evidence="1" key="1">
    <citation type="submission" date="2022-06" db="EMBL/GenBank/DDBJ databases">
        <authorList>
            <person name="Legendre M."/>
            <person name="Claverie J.-M."/>
            <person name="Alempic J.-M."/>
            <person name="Abergel C."/>
        </authorList>
    </citation>
    <scope>NUCLEOTIDE SEQUENCE</scope>
    <source>
        <strain evidence="1">Kuranda</strain>
    </source>
</reference>
<evidence type="ECO:0000313" key="2">
    <source>
        <dbReference type="Proteomes" id="UP001185135"/>
    </source>
</evidence>
<sequence>MTLSQRRTDCAVKKTRRRPYWLNGRLVRDRQTLATMDFGPIQCIDTTTRYVELRYSGDVDIVVVYTTRAAPGLIAESVPLDYDEADLFMDVDDQNRVVAIEFLDASQIFACHFFDDVLTLDDKEPLCMGCSYGASSDELLLSFVETRRLGQKEHRLETDVIALVDARNRITGIRFTRASEVICRVD</sequence>
<dbReference type="Pfam" id="PF10049">
    <property type="entry name" value="DUF2283"/>
    <property type="match status" value="1"/>
</dbReference>
<organism evidence="1 2">
    <name type="scientific">Pandoravirus kuranda</name>
    <dbReference type="NCBI Taxonomy" id="3019033"/>
    <lineage>
        <taxon>Viruses</taxon>
        <taxon>Pandoravirus</taxon>
    </lineage>
</organism>
<proteinExistence type="predicted"/>
<dbReference type="EMBL" id="ON887157">
    <property type="protein sequence ID" value="WBR14512.1"/>
    <property type="molecule type" value="Genomic_DNA"/>
</dbReference>
<accession>A0AA95ED09</accession>
<evidence type="ECO:0000313" key="1">
    <source>
        <dbReference type="EMBL" id="WBR14512.1"/>
    </source>
</evidence>